<dbReference type="GO" id="GO:0004525">
    <property type="term" value="F:ribonuclease III activity"/>
    <property type="evidence" value="ECO:0007669"/>
    <property type="project" value="UniProtKB-UniRule"/>
</dbReference>
<keyword evidence="4 10" id="KW-0540">Nuclease</keyword>
<dbReference type="Gene3D" id="1.10.1520.10">
    <property type="entry name" value="Ribonuclease III domain"/>
    <property type="match status" value="1"/>
</dbReference>
<dbReference type="Pfam" id="PF00035">
    <property type="entry name" value="dsrm"/>
    <property type="match status" value="1"/>
</dbReference>
<dbReference type="EC" id="3.1.26.3" evidence="10"/>
<keyword evidence="8 10" id="KW-0460">Magnesium</keyword>
<keyword evidence="3 10" id="KW-0507">mRNA processing</keyword>
<dbReference type="SUPFAM" id="SSF54768">
    <property type="entry name" value="dsRNA-binding domain-like"/>
    <property type="match status" value="1"/>
</dbReference>
<dbReference type="CDD" id="cd00593">
    <property type="entry name" value="RIBOc"/>
    <property type="match status" value="1"/>
</dbReference>
<keyword evidence="10" id="KW-0819">tRNA processing</keyword>
<dbReference type="GO" id="GO:0019843">
    <property type="term" value="F:rRNA binding"/>
    <property type="evidence" value="ECO:0007669"/>
    <property type="project" value="UniProtKB-KW"/>
</dbReference>
<feature type="domain" description="RNase III" evidence="12">
    <location>
        <begin position="7"/>
        <end position="128"/>
    </location>
</feature>
<evidence type="ECO:0000259" key="12">
    <source>
        <dbReference type="PROSITE" id="PS50142"/>
    </source>
</evidence>
<keyword evidence="9 10" id="KW-0694">RNA-binding</keyword>
<feature type="active site" evidence="10">
    <location>
        <position position="117"/>
    </location>
</feature>
<dbReference type="SMART" id="SM00535">
    <property type="entry name" value="RIBOc"/>
    <property type="match status" value="1"/>
</dbReference>
<keyword evidence="6 10" id="KW-0255">Endonuclease</keyword>
<evidence type="ECO:0000313" key="13">
    <source>
        <dbReference type="EMBL" id="ALS55935.1"/>
    </source>
</evidence>
<evidence type="ECO:0000256" key="7">
    <source>
        <dbReference type="ARBA" id="ARBA00022801"/>
    </source>
</evidence>
<keyword evidence="5 10" id="KW-0479">Metal-binding</keyword>
<dbReference type="PROSITE" id="PS50137">
    <property type="entry name" value="DS_RBD"/>
    <property type="match status" value="1"/>
</dbReference>
<dbReference type="NCBIfam" id="TIGR02191">
    <property type="entry name" value="RNaseIII"/>
    <property type="match status" value="1"/>
</dbReference>
<dbReference type="GO" id="GO:0006397">
    <property type="term" value="P:mRNA processing"/>
    <property type="evidence" value="ECO:0007669"/>
    <property type="project" value="UniProtKB-UniRule"/>
</dbReference>
<organism evidence="13">
    <name type="scientific">uncultured bacterium EIL68H05</name>
    <dbReference type="NCBI Taxonomy" id="1768205"/>
    <lineage>
        <taxon>Bacteria</taxon>
        <taxon>environmental samples</taxon>
    </lineage>
</organism>
<evidence type="ECO:0000256" key="6">
    <source>
        <dbReference type="ARBA" id="ARBA00022759"/>
    </source>
</evidence>
<evidence type="ECO:0000256" key="2">
    <source>
        <dbReference type="ARBA" id="ARBA00010183"/>
    </source>
</evidence>
<keyword evidence="10" id="KW-0698">rRNA processing</keyword>
<dbReference type="PANTHER" id="PTHR14950">
    <property type="entry name" value="DICER-RELATED"/>
    <property type="match status" value="1"/>
</dbReference>
<evidence type="ECO:0000256" key="8">
    <source>
        <dbReference type="ARBA" id="ARBA00022842"/>
    </source>
</evidence>
<reference evidence="13" key="1">
    <citation type="journal article" date="2016" name="ISME J.">
        <title>Functional metagenomic screen reveals new and diverse microbial rhodopsins.</title>
        <authorList>
            <person name="Pushkarev A."/>
            <person name="Beja O."/>
        </authorList>
    </citation>
    <scope>NUCLEOTIDE SEQUENCE</scope>
</reference>
<dbReference type="GO" id="GO:0005737">
    <property type="term" value="C:cytoplasm"/>
    <property type="evidence" value="ECO:0007669"/>
    <property type="project" value="UniProtKB-SubCell"/>
</dbReference>
<dbReference type="PROSITE" id="PS50142">
    <property type="entry name" value="RNASE_3_2"/>
    <property type="match status" value="1"/>
</dbReference>
<keyword evidence="7 10" id="KW-0378">Hydrolase</keyword>
<evidence type="ECO:0000256" key="3">
    <source>
        <dbReference type="ARBA" id="ARBA00022664"/>
    </source>
</evidence>
<dbReference type="GO" id="GO:0008033">
    <property type="term" value="P:tRNA processing"/>
    <property type="evidence" value="ECO:0007669"/>
    <property type="project" value="UniProtKB-KW"/>
</dbReference>
<sequence length="221" mass="25454">MDLSNNLDSLEELLSYKFSKRELLKLSLTHRSFSQENNEIYEFLGDSIINLCASIWLMNKNKDLSEGELSSLRSKIVSRKNLGRLAKNFKLEEFVILGNSISRKKIHQTEILGNTFESLVAAIYFDSNFENASNWLSQVFEKYSDLMDLSLEKDSKTELQELLQKRQLPLPKYLNTSPKEGLFESSIVSEQNKHFLGKGSSIKEAEKDAAENYLKHLMKDE</sequence>
<dbReference type="Pfam" id="PF14622">
    <property type="entry name" value="Ribonucleas_3_3"/>
    <property type="match status" value="1"/>
</dbReference>
<keyword evidence="10" id="KW-0963">Cytoplasm</keyword>
<dbReference type="GO" id="GO:0006364">
    <property type="term" value="P:rRNA processing"/>
    <property type="evidence" value="ECO:0007669"/>
    <property type="project" value="UniProtKB-UniRule"/>
</dbReference>
<evidence type="ECO:0000259" key="11">
    <source>
        <dbReference type="PROSITE" id="PS50137"/>
    </source>
</evidence>
<evidence type="ECO:0000256" key="4">
    <source>
        <dbReference type="ARBA" id="ARBA00022722"/>
    </source>
</evidence>
<dbReference type="SMART" id="SM00358">
    <property type="entry name" value="DSRM"/>
    <property type="match status" value="1"/>
</dbReference>
<evidence type="ECO:0000256" key="9">
    <source>
        <dbReference type="ARBA" id="ARBA00022884"/>
    </source>
</evidence>
<keyword evidence="10" id="KW-0699">rRNA-binding</keyword>
<comment type="subcellular location">
    <subcellularLocation>
        <location evidence="10">Cytoplasm</location>
    </subcellularLocation>
</comment>
<feature type="binding site" evidence="10">
    <location>
        <position position="117"/>
    </location>
    <ligand>
        <name>Mg(2+)</name>
        <dbReference type="ChEBI" id="CHEBI:18420"/>
    </ligand>
</feature>
<dbReference type="CDD" id="cd10845">
    <property type="entry name" value="DSRM_RNAse_III_family"/>
    <property type="match status" value="1"/>
</dbReference>
<accession>A0A0U2VXB7</accession>
<dbReference type="HAMAP" id="MF_00104">
    <property type="entry name" value="RNase_III"/>
    <property type="match status" value="1"/>
</dbReference>
<comment type="function">
    <text evidence="10">Digests double-stranded RNA. Involved in the processing of primary rRNA transcript to yield the immediate precursors to the large and small rRNAs (23S and 16S). Processes some mRNAs, and tRNAs when they are encoded in the rRNA operon. Processes pre-crRNA and tracrRNA of type II CRISPR loci if present in the organism.</text>
</comment>
<protein>
    <recommendedName>
        <fullName evidence="10">Ribonuclease 3</fullName>
        <ecNumber evidence="10">3.1.26.3</ecNumber>
    </recommendedName>
    <alternativeName>
        <fullName evidence="10">Ribonuclease III</fullName>
        <shortName evidence="10">RNase III</shortName>
    </alternativeName>
</protein>
<feature type="binding site" evidence="10">
    <location>
        <position position="114"/>
    </location>
    <ligand>
        <name>Mg(2+)</name>
        <dbReference type="ChEBI" id="CHEBI:18420"/>
    </ligand>
</feature>
<name>A0A0U2VXB7_9BACT</name>
<dbReference type="InterPro" id="IPR011907">
    <property type="entry name" value="RNase_III"/>
</dbReference>
<gene>
    <name evidence="10" type="primary">rnc</name>
</gene>
<evidence type="ECO:0000256" key="5">
    <source>
        <dbReference type="ARBA" id="ARBA00022723"/>
    </source>
</evidence>
<evidence type="ECO:0000256" key="10">
    <source>
        <dbReference type="HAMAP-Rule" id="MF_00104"/>
    </source>
</evidence>
<comment type="subunit">
    <text evidence="10">Homodimer.</text>
</comment>
<dbReference type="InterPro" id="IPR014720">
    <property type="entry name" value="dsRBD_dom"/>
</dbReference>
<dbReference type="Gene3D" id="3.30.160.20">
    <property type="match status" value="1"/>
</dbReference>
<dbReference type="GO" id="GO:0046872">
    <property type="term" value="F:metal ion binding"/>
    <property type="evidence" value="ECO:0007669"/>
    <property type="project" value="UniProtKB-KW"/>
</dbReference>
<dbReference type="AlphaFoldDB" id="A0A0U2VXB7"/>
<feature type="domain" description="DRBM" evidence="11">
    <location>
        <begin position="154"/>
        <end position="219"/>
    </location>
</feature>
<comment type="cofactor">
    <cofactor evidence="10">
        <name>Mg(2+)</name>
        <dbReference type="ChEBI" id="CHEBI:18420"/>
    </cofactor>
</comment>
<feature type="binding site" evidence="10">
    <location>
        <position position="42"/>
    </location>
    <ligand>
        <name>Mg(2+)</name>
        <dbReference type="ChEBI" id="CHEBI:18420"/>
    </ligand>
</feature>
<dbReference type="InterPro" id="IPR036389">
    <property type="entry name" value="RNase_III_sf"/>
</dbReference>
<dbReference type="EMBL" id="KT201082">
    <property type="protein sequence ID" value="ALS55935.1"/>
    <property type="molecule type" value="Genomic_DNA"/>
</dbReference>
<dbReference type="SUPFAM" id="SSF69065">
    <property type="entry name" value="RNase III domain-like"/>
    <property type="match status" value="1"/>
</dbReference>
<comment type="similarity">
    <text evidence="2">Belongs to the ribonuclease III family.</text>
</comment>
<evidence type="ECO:0000256" key="1">
    <source>
        <dbReference type="ARBA" id="ARBA00000109"/>
    </source>
</evidence>
<comment type="catalytic activity">
    <reaction evidence="1 10">
        <text>Endonucleolytic cleavage to 5'-phosphomonoester.</text>
        <dbReference type="EC" id="3.1.26.3"/>
    </reaction>
</comment>
<feature type="active site" evidence="10">
    <location>
        <position position="46"/>
    </location>
</feature>
<proteinExistence type="inferred from homology"/>
<dbReference type="InterPro" id="IPR000999">
    <property type="entry name" value="RNase_III_dom"/>
</dbReference>